<evidence type="ECO:0000313" key="11">
    <source>
        <dbReference type="Proteomes" id="UP000678374"/>
    </source>
</evidence>
<proteinExistence type="inferred from homology"/>
<feature type="binding site" evidence="7">
    <location>
        <begin position="295"/>
        <end position="297"/>
    </location>
    <ligand>
        <name>substrate</name>
    </ligand>
</feature>
<feature type="binding site" evidence="7">
    <location>
        <position position="218"/>
    </location>
    <ligand>
        <name>substrate</name>
    </ligand>
</feature>
<dbReference type="NCBIfam" id="TIGR00221">
    <property type="entry name" value="nagA"/>
    <property type="match status" value="1"/>
</dbReference>
<evidence type="ECO:0000256" key="2">
    <source>
        <dbReference type="ARBA" id="ARBA00022723"/>
    </source>
</evidence>
<evidence type="ECO:0000256" key="6">
    <source>
        <dbReference type="PIRSR" id="PIRSR038994-1"/>
    </source>
</evidence>
<dbReference type="Pfam" id="PF01979">
    <property type="entry name" value="Amidohydro_1"/>
    <property type="match status" value="1"/>
</dbReference>
<dbReference type="InterPro" id="IPR032466">
    <property type="entry name" value="Metal_Hydrolase"/>
</dbReference>
<evidence type="ECO:0000313" key="10">
    <source>
        <dbReference type="EMBL" id="MBQ0961097.1"/>
    </source>
</evidence>
<feature type="active site" description="Proton donor/acceptor" evidence="6">
    <location>
        <position position="262"/>
    </location>
</feature>
<feature type="binding site" evidence="7">
    <location>
        <begin position="210"/>
        <end position="211"/>
    </location>
    <ligand>
        <name>substrate</name>
    </ligand>
</feature>
<protein>
    <submittedName>
        <fullName evidence="10">N-acetylglucosamine-6-phosphate deacetylase</fullName>
        <ecNumber evidence="10">3.5.1.25</ecNumber>
    </submittedName>
</protein>
<evidence type="ECO:0000256" key="4">
    <source>
        <dbReference type="ARBA" id="ARBA00023277"/>
    </source>
</evidence>
<keyword evidence="3 5" id="KW-0378">Hydrolase</keyword>
<evidence type="ECO:0000256" key="1">
    <source>
        <dbReference type="ARBA" id="ARBA00010716"/>
    </source>
</evidence>
<reference evidence="10" key="1">
    <citation type="submission" date="2021-04" db="EMBL/GenBank/DDBJ databases">
        <title>The genome sequence of Ideonella sp. 4Y11.</title>
        <authorList>
            <person name="Liu Y."/>
        </authorList>
    </citation>
    <scope>NUCLEOTIDE SEQUENCE</scope>
    <source>
        <strain evidence="10">4Y11</strain>
    </source>
</reference>
<dbReference type="GO" id="GO:0046872">
    <property type="term" value="F:metal ion binding"/>
    <property type="evidence" value="ECO:0007669"/>
    <property type="project" value="UniProtKB-KW"/>
</dbReference>
<dbReference type="PANTHER" id="PTHR11113">
    <property type="entry name" value="N-ACETYLGLUCOSAMINE-6-PHOSPHATE DEACETYLASE"/>
    <property type="match status" value="1"/>
</dbReference>
<evidence type="ECO:0000256" key="5">
    <source>
        <dbReference type="PIRNR" id="PIRNR038994"/>
    </source>
</evidence>
<dbReference type="EMBL" id="JAGQDE010000022">
    <property type="protein sequence ID" value="MBQ0961097.1"/>
    <property type="molecule type" value="Genomic_DNA"/>
</dbReference>
<feature type="domain" description="Amidohydrolase-related" evidence="9">
    <location>
        <begin position="44"/>
        <end position="361"/>
    </location>
</feature>
<evidence type="ECO:0000256" key="7">
    <source>
        <dbReference type="PIRSR" id="PIRSR038994-2"/>
    </source>
</evidence>
<gene>
    <name evidence="10" type="primary">nagA</name>
    <name evidence="10" type="ORF">KAK06_19230</name>
</gene>
<evidence type="ECO:0000259" key="9">
    <source>
        <dbReference type="Pfam" id="PF01979"/>
    </source>
</evidence>
<dbReference type="Gene3D" id="3.20.20.140">
    <property type="entry name" value="Metal-dependent hydrolases"/>
    <property type="match status" value="1"/>
</dbReference>
<comment type="cofactor">
    <cofactor evidence="8">
        <name>a divalent metal cation</name>
        <dbReference type="ChEBI" id="CHEBI:60240"/>
    </cofactor>
    <text evidence="8">Binds 1 divalent metal cation per subunit.</text>
</comment>
<comment type="similarity">
    <text evidence="1 5">Belongs to the metallo-dependent hydrolases superfamily. NagA family.</text>
</comment>
<name>A0A940YM21_9BURK</name>
<dbReference type="SUPFAM" id="SSF51338">
    <property type="entry name" value="Composite domain of metallo-dependent hydrolases"/>
    <property type="match status" value="1"/>
</dbReference>
<keyword evidence="4 5" id="KW-0119">Carbohydrate metabolism</keyword>
<dbReference type="InterPro" id="IPR003764">
    <property type="entry name" value="GlcNAc_6-P_deAcase"/>
</dbReference>
<dbReference type="SUPFAM" id="SSF51556">
    <property type="entry name" value="Metallo-dependent hydrolases"/>
    <property type="match status" value="1"/>
</dbReference>
<dbReference type="InterPro" id="IPR006680">
    <property type="entry name" value="Amidohydro-rel"/>
</dbReference>
<feature type="binding site" evidence="8">
    <location>
        <position position="207"/>
    </location>
    <ligand>
        <name>Zn(2+)</name>
        <dbReference type="ChEBI" id="CHEBI:29105"/>
    </ligand>
</feature>
<dbReference type="PIRSF" id="PIRSF038994">
    <property type="entry name" value="NagA"/>
    <property type="match status" value="1"/>
</dbReference>
<feature type="binding site" evidence="7">
    <location>
        <position position="241"/>
    </location>
    <ligand>
        <name>substrate</name>
    </ligand>
</feature>
<dbReference type="EC" id="3.5.1.25" evidence="10"/>
<keyword evidence="11" id="KW-1185">Reference proteome</keyword>
<dbReference type="GO" id="GO:0006046">
    <property type="term" value="P:N-acetylglucosamine catabolic process"/>
    <property type="evidence" value="ECO:0007669"/>
    <property type="project" value="TreeGrafter"/>
</dbReference>
<dbReference type="AlphaFoldDB" id="A0A940YM21"/>
<evidence type="ECO:0000256" key="8">
    <source>
        <dbReference type="PIRSR" id="PIRSR038994-3"/>
    </source>
</evidence>
<accession>A0A940YM21</accession>
<dbReference type="InterPro" id="IPR011059">
    <property type="entry name" value="Metal-dep_hydrolase_composite"/>
</dbReference>
<organism evidence="10 11">
    <name type="scientific">Ideonella aquatica</name>
    <dbReference type="NCBI Taxonomy" id="2824119"/>
    <lineage>
        <taxon>Bacteria</taxon>
        <taxon>Pseudomonadati</taxon>
        <taxon>Pseudomonadota</taxon>
        <taxon>Betaproteobacteria</taxon>
        <taxon>Burkholderiales</taxon>
        <taxon>Sphaerotilaceae</taxon>
        <taxon>Ideonella</taxon>
    </lineage>
</organism>
<feature type="binding site" evidence="8">
    <location>
        <position position="186"/>
    </location>
    <ligand>
        <name>Zn(2+)</name>
        <dbReference type="ChEBI" id="CHEBI:29105"/>
    </ligand>
</feature>
<dbReference type="GO" id="GO:0008448">
    <property type="term" value="F:N-acetylglucosamine-6-phosphate deacetylase activity"/>
    <property type="evidence" value="ECO:0007669"/>
    <property type="project" value="UniProtKB-EC"/>
</dbReference>
<dbReference type="PANTHER" id="PTHR11113:SF14">
    <property type="entry name" value="N-ACETYLGLUCOSAMINE-6-PHOSPHATE DEACETYLASE"/>
    <property type="match status" value="1"/>
</dbReference>
<sequence>MTLTTLHANLLTPDGWRRGLLRFDAQIQALDGDPIEQPDPALPIALPGFIDLHVHGGGGADAMEGANAVRTLARLHARHGTTALLATTMTAPTAEVQQALDGVAAAMADGPGDGARVLGVHLEGPWLSPQRLGAQPPDTHAATLAELDDFCARAPLRVVTLAPEERGHLALIPQLVARGLRVQIGHSEASYEQGVAALAAGASGFTHLFNAMSGLHHRAPGLVGAALAHAQHAELIPDGLHVHPGALLAALRAIPRVHAVTDATAAAGMPDGAFRLGRQTVHHCAGGVRLADGTLAGSALTMDRALRHLVGLGLSLADASDRVSRFPADYLGETTRGRLSPGADADLVLLDHHLQLQSVFVAGRELPR</sequence>
<feature type="binding site" evidence="7">
    <location>
        <position position="134"/>
    </location>
    <ligand>
        <name>substrate</name>
    </ligand>
</feature>
<dbReference type="CDD" id="cd00854">
    <property type="entry name" value="NagA"/>
    <property type="match status" value="1"/>
</dbReference>
<dbReference type="Gene3D" id="2.30.40.10">
    <property type="entry name" value="Urease, subunit C, domain 1"/>
    <property type="match status" value="1"/>
</dbReference>
<comment type="caution">
    <text evidence="10">The sequence shown here is derived from an EMBL/GenBank/DDBJ whole genome shotgun (WGS) entry which is preliminary data.</text>
</comment>
<evidence type="ECO:0000256" key="3">
    <source>
        <dbReference type="ARBA" id="ARBA00022801"/>
    </source>
</evidence>
<dbReference type="RefSeq" id="WP_210803768.1">
    <property type="nucleotide sequence ID" value="NZ_JAGQDE010000022.1"/>
</dbReference>
<dbReference type="Proteomes" id="UP000678374">
    <property type="component" value="Unassembled WGS sequence"/>
</dbReference>
<feature type="binding site" evidence="8">
    <location>
        <position position="123"/>
    </location>
    <ligand>
        <name>Zn(2+)</name>
        <dbReference type="ChEBI" id="CHEBI:29105"/>
    </ligand>
</feature>
<keyword evidence="2 8" id="KW-0479">Metal-binding</keyword>